<feature type="domain" description="Glycosyltransferase family 28 N-terminal" evidence="11">
    <location>
        <begin position="1"/>
        <end position="122"/>
    </location>
</feature>
<feature type="binding site" evidence="10">
    <location>
        <position position="278"/>
    </location>
    <ligand>
        <name>UDP-N-acetyl-alpha-D-glucosamine</name>
        <dbReference type="ChEBI" id="CHEBI:57705"/>
    </ligand>
</feature>
<comment type="pathway">
    <text evidence="10">Cell wall biogenesis; peptidoglycan biosynthesis.</text>
</comment>
<dbReference type="PANTHER" id="PTHR21015:SF22">
    <property type="entry name" value="GLYCOSYLTRANSFERASE"/>
    <property type="match status" value="1"/>
</dbReference>
<dbReference type="AlphaFoldDB" id="A0A4S2H5R0"/>
<evidence type="ECO:0000313" key="14">
    <source>
        <dbReference type="Proteomes" id="UP000308054"/>
    </source>
</evidence>
<proteinExistence type="inferred from homology"/>
<keyword evidence="2 10" id="KW-0132">Cell division</keyword>
<sequence length="347" mass="36339">MFPARAAAEALIARGWQVKLVTDARGAKHARGFPGEAISEISASSPFVKNPIKLAGALGRLARGLGQTRAIIRQFRPDVIAGFGGYPAFPALAAARLASIPYVIHEQNAVLGRVNRVFAGGAFAVASGFERLDRLPGKARHEVTGNPVRAAIREAREAGYEAPGETGSIRLLVIGGSLGARILSDTLPAAIARLPGALRARLDIVQQVRAESLDQVRAAYAKAGVTAQCEAFFEDMGRQYARAHLVIARAGASSVAEIAAVGRPAIFVPLAIAMDDHQAANAEALVEAGAADCLREGAFTAEALSARLETLLTDREALALRAGRARALGKPDAHARLADLIESAARD</sequence>
<keyword evidence="14" id="KW-1185">Reference proteome</keyword>
<name>A0A4S2H5R0_9PROT</name>
<evidence type="ECO:0000259" key="12">
    <source>
        <dbReference type="Pfam" id="PF04101"/>
    </source>
</evidence>
<dbReference type="Proteomes" id="UP000308054">
    <property type="component" value="Unassembled WGS sequence"/>
</dbReference>
<keyword evidence="6 10" id="KW-0573">Peptidoglycan synthesis</keyword>
<dbReference type="OrthoDB" id="9808936at2"/>
<dbReference type="GO" id="GO:0005886">
    <property type="term" value="C:plasma membrane"/>
    <property type="evidence" value="ECO:0007669"/>
    <property type="project" value="UniProtKB-SubCell"/>
</dbReference>
<evidence type="ECO:0000256" key="5">
    <source>
        <dbReference type="ARBA" id="ARBA00022960"/>
    </source>
</evidence>
<keyword evidence="3 10" id="KW-0328">Glycosyltransferase</keyword>
<evidence type="ECO:0000256" key="2">
    <source>
        <dbReference type="ARBA" id="ARBA00022618"/>
    </source>
</evidence>
<dbReference type="InterPro" id="IPR004276">
    <property type="entry name" value="GlycoTrans_28_N"/>
</dbReference>
<dbReference type="EMBL" id="SRXW01000001">
    <property type="protein sequence ID" value="TGY90748.1"/>
    <property type="molecule type" value="Genomic_DNA"/>
</dbReference>
<evidence type="ECO:0000256" key="1">
    <source>
        <dbReference type="ARBA" id="ARBA00022475"/>
    </source>
</evidence>
<dbReference type="SUPFAM" id="SSF53756">
    <property type="entry name" value="UDP-Glycosyltransferase/glycogen phosphorylase"/>
    <property type="match status" value="1"/>
</dbReference>
<dbReference type="CDD" id="cd03785">
    <property type="entry name" value="GT28_MurG"/>
    <property type="match status" value="1"/>
</dbReference>
<reference evidence="13 14" key="1">
    <citation type="journal article" date="2017" name="Int. J. Syst. Evol. Microbiol.">
        <title>Marinicauda algicola sp. nov., isolated from a marine red alga Rhodosorus marinus.</title>
        <authorList>
            <person name="Jeong S.E."/>
            <person name="Jeon S.H."/>
            <person name="Chun B.H."/>
            <person name="Kim D.W."/>
            <person name="Jeon C.O."/>
        </authorList>
    </citation>
    <scope>NUCLEOTIDE SEQUENCE [LARGE SCALE GENOMIC DNA]</scope>
    <source>
        <strain evidence="13 14">JCM 31718</strain>
    </source>
</reference>
<evidence type="ECO:0000256" key="10">
    <source>
        <dbReference type="HAMAP-Rule" id="MF_00033"/>
    </source>
</evidence>
<dbReference type="InterPro" id="IPR007235">
    <property type="entry name" value="Glyco_trans_28_C"/>
</dbReference>
<keyword evidence="7 10" id="KW-0472">Membrane</keyword>
<evidence type="ECO:0000259" key="11">
    <source>
        <dbReference type="Pfam" id="PF03033"/>
    </source>
</evidence>
<comment type="similarity">
    <text evidence="10">Belongs to the glycosyltransferase 28 family. MurG subfamily.</text>
</comment>
<keyword evidence="1 10" id="KW-1003">Cell membrane</keyword>
<evidence type="ECO:0000313" key="13">
    <source>
        <dbReference type="EMBL" id="TGY90748.1"/>
    </source>
</evidence>
<dbReference type="GO" id="GO:0071555">
    <property type="term" value="P:cell wall organization"/>
    <property type="evidence" value="ECO:0007669"/>
    <property type="project" value="UniProtKB-KW"/>
</dbReference>
<evidence type="ECO:0000256" key="9">
    <source>
        <dbReference type="ARBA" id="ARBA00023316"/>
    </source>
</evidence>
<keyword evidence="4 10" id="KW-0808">Transferase</keyword>
<dbReference type="GO" id="GO:0008360">
    <property type="term" value="P:regulation of cell shape"/>
    <property type="evidence" value="ECO:0007669"/>
    <property type="project" value="UniProtKB-KW"/>
</dbReference>
<keyword evidence="9 10" id="KW-0961">Cell wall biogenesis/degradation</keyword>
<keyword evidence="5 10" id="KW-0133">Cell shape</keyword>
<dbReference type="EC" id="2.4.1.227" evidence="10"/>
<evidence type="ECO:0000256" key="7">
    <source>
        <dbReference type="ARBA" id="ARBA00023136"/>
    </source>
</evidence>
<comment type="catalytic activity">
    <reaction evidence="10">
        <text>di-trans,octa-cis-undecaprenyl diphospho-N-acetyl-alpha-D-muramoyl-L-alanyl-D-glutamyl-meso-2,6-diaminopimeloyl-D-alanyl-D-alanine + UDP-N-acetyl-alpha-D-glucosamine = di-trans,octa-cis-undecaprenyl diphospho-[N-acetyl-alpha-D-glucosaminyl-(1-&gt;4)]-N-acetyl-alpha-D-muramoyl-L-alanyl-D-glutamyl-meso-2,6-diaminopimeloyl-D-alanyl-D-alanine + UDP + H(+)</text>
        <dbReference type="Rhea" id="RHEA:31227"/>
        <dbReference type="ChEBI" id="CHEBI:15378"/>
        <dbReference type="ChEBI" id="CHEBI:57705"/>
        <dbReference type="ChEBI" id="CHEBI:58223"/>
        <dbReference type="ChEBI" id="CHEBI:61387"/>
        <dbReference type="ChEBI" id="CHEBI:61388"/>
        <dbReference type="EC" id="2.4.1.227"/>
    </reaction>
</comment>
<evidence type="ECO:0000256" key="6">
    <source>
        <dbReference type="ARBA" id="ARBA00022984"/>
    </source>
</evidence>
<dbReference type="GO" id="GO:0009252">
    <property type="term" value="P:peptidoglycan biosynthetic process"/>
    <property type="evidence" value="ECO:0007669"/>
    <property type="project" value="UniProtKB-UniRule"/>
</dbReference>
<gene>
    <name evidence="10 13" type="primary">murG</name>
    <name evidence="13" type="ORF">E5163_02330</name>
</gene>
<comment type="subcellular location">
    <subcellularLocation>
        <location evidence="10">Cell membrane</location>
        <topology evidence="10">Peripheral membrane protein</topology>
        <orientation evidence="10">Cytoplasmic side</orientation>
    </subcellularLocation>
</comment>
<organism evidence="13 14">
    <name type="scientific">Marinicauda algicola</name>
    <dbReference type="NCBI Taxonomy" id="2029849"/>
    <lineage>
        <taxon>Bacteria</taxon>
        <taxon>Pseudomonadati</taxon>
        <taxon>Pseudomonadota</taxon>
        <taxon>Alphaproteobacteria</taxon>
        <taxon>Maricaulales</taxon>
        <taxon>Maricaulaceae</taxon>
        <taxon>Marinicauda</taxon>
    </lineage>
</organism>
<dbReference type="Pfam" id="PF04101">
    <property type="entry name" value="Glyco_tran_28_C"/>
    <property type="match status" value="1"/>
</dbReference>
<evidence type="ECO:0000256" key="3">
    <source>
        <dbReference type="ARBA" id="ARBA00022676"/>
    </source>
</evidence>
<feature type="domain" description="Glycosyl transferase family 28 C-terminal" evidence="12">
    <location>
        <begin position="171"/>
        <end position="336"/>
    </location>
</feature>
<protein>
    <recommendedName>
        <fullName evidence="10">UDP-N-acetylglucosamine--N-acetylmuramyl-(pentapeptide) pyrophosphoryl-undecaprenol N-acetylglucosamine transferase</fullName>
        <ecNumber evidence="10">2.4.1.227</ecNumber>
    </recommendedName>
    <alternativeName>
        <fullName evidence="10">Undecaprenyl-PP-MurNAc-pentapeptide-UDPGlcNAc GlcNAc transferase</fullName>
    </alternativeName>
</protein>
<dbReference type="NCBIfam" id="TIGR01133">
    <property type="entry name" value="murG"/>
    <property type="match status" value="1"/>
</dbReference>
<dbReference type="HAMAP" id="MF_00033">
    <property type="entry name" value="MurG"/>
    <property type="match status" value="1"/>
</dbReference>
<comment type="function">
    <text evidence="10">Cell wall formation. Catalyzes the transfer of a GlcNAc subunit on undecaprenyl-pyrophosphoryl-MurNAc-pentapeptide (lipid intermediate I) to form undecaprenyl-pyrophosphoryl-MurNAc-(pentapeptide)GlcNAc (lipid intermediate II).</text>
</comment>
<dbReference type="PANTHER" id="PTHR21015">
    <property type="entry name" value="UDP-N-ACETYLGLUCOSAMINE--N-ACETYLMURAMYL-(PENTAPEPTIDE) PYROPHOSPHORYL-UNDECAPRENOL N-ACETYLGLUCOSAMINE TRANSFERASE 1"/>
    <property type="match status" value="1"/>
</dbReference>
<dbReference type="Gene3D" id="3.40.50.2000">
    <property type="entry name" value="Glycogen Phosphorylase B"/>
    <property type="match status" value="2"/>
</dbReference>
<keyword evidence="8 10" id="KW-0131">Cell cycle</keyword>
<dbReference type="GO" id="GO:0050511">
    <property type="term" value="F:undecaprenyldiphospho-muramoylpentapeptide beta-N-acetylglucosaminyltransferase activity"/>
    <property type="evidence" value="ECO:0007669"/>
    <property type="project" value="UniProtKB-UniRule"/>
</dbReference>
<feature type="binding site" evidence="10">
    <location>
        <position position="149"/>
    </location>
    <ligand>
        <name>UDP-N-acetyl-alpha-D-glucosamine</name>
        <dbReference type="ChEBI" id="CHEBI:57705"/>
    </ligand>
</feature>
<evidence type="ECO:0000256" key="8">
    <source>
        <dbReference type="ARBA" id="ARBA00023306"/>
    </source>
</evidence>
<dbReference type="GO" id="GO:0051301">
    <property type="term" value="P:cell division"/>
    <property type="evidence" value="ECO:0007669"/>
    <property type="project" value="UniProtKB-KW"/>
</dbReference>
<dbReference type="GO" id="GO:0005975">
    <property type="term" value="P:carbohydrate metabolic process"/>
    <property type="evidence" value="ECO:0007669"/>
    <property type="project" value="InterPro"/>
</dbReference>
<dbReference type="InterPro" id="IPR006009">
    <property type="entry name" value="GlcNAc_MurG"/>
</dbReference>
<feature type="binding site" evidence="10">
    <location>
        <position position="108"/>
    </location>
    <ligand>
        <name>UDP-N-acetyl-alpha-D-glucosamine</name>
        <dbReference type="ChEBI" id="CHEBI:57705"/>
    </ligand>
</feature>
<accession>A0A4S2H5R0</accession>
<dbReference type="Pfam" id="PF03033">
    <property type="entry name" value="Glyco_transf_28"/>
    <property type="match status" value="1"/>
</dbReference>
<comment type="caution">
    <text evidence="10">Lacks conserved residue(s) required for the propagation of feature annotation.</text>
</comment>
<dbReference type="UniPathway" id="UPA00219"/>
<feature type="binding site" evidence="10">
    <location>
        <position position="177"/>
    </location>
    <ligand>
        <name>UDP-N-acetyl-alpha-D-glucosamine</name>
        <dbReference type="ChEBI" id="CHEBI:57705"/>
    </ligand>
</feature>
<evidence type="ECO:0000256" key="4">
    <source>
        <dbReference type="ARBA" id="ARBA00022679"/>
    </source>
</evidence>
<comment type="caution">
    <text evidence="13">The sequence shown here is derived from an EMBL/GenBank/DDBJ whole genome shotgun (WGS) entry which is preliminary data.</text>
</comment>
<dbReference type="GO" id="GO:0051991">
    <property type="term" value="F:UDP-N-acetyl-D-glucosamine:N-acetylmuramoyl-L-alanyl-D-glutamyl-meso-2,6-diaminopimelyl-D-alanyl-D-alanine-diphosphoundecaprenol 4-beta-N-acetylglucosaminlytransferase activity"/>
    <property type="evidence" value="ECO:0007669"/>
    <property type="project" value="RHEA"/>
</dbReference>